<keyword evidence="2" id="KW-1185">Reference proteome</keyword>
<gene>
    <name evidence="1" type="ORF">BV22DRAFT_1024812</name>
</gene>
<evidence type="ECO:0000313" key="2">
    <source>
        <dbReference type="Proteomes" id="UP000790709"/>
    </source>
</evidence>
<feature type="non-terminal residue" evidence="1">
    <location>
        <position position="1"/>
    </location>
</feature>
<dbReference type="Proteomes" id="UP000790709">
    <property type="component" value="Unassembled WGS sequence"/>
</dbReference>
<comment type="caution">
    <text evidence="1">The sequence shown here is derived from an EMBL/GenBank/DDBJ whole genome shotgun (WGS) entry which is preliminary data.</text>
</comment>
<proteinExistence type="predicted"/>
<protein>
    <submittedName>
        <fullName evidence="1">Uncharacterized protein</fullName>
    </submittedName>
</protein>
<accession>A0ACB8AZ84</accession>
<evidence type="ECO:0000313" key="1">
    <source>
        <dbReference type="EMBL" id="KAH7918289.1"/>
    </source>
</evidence>
<dbReference type="EMBL" id="MU266811">
    <property type="protein sequence ID" value="KAH7918289.1"/>
    <property type="molecule type" value="Genomic_DNA"/>
</dbReference>
<reference evidence="1" key="1">
    <citation type="journal article" date="2021" name="New Phytol.">
        <title>Evolutionary innovations through gain and loss of genes in the ectomycorrhizal Boletales.</title>
        <authorList>
            <person name="Wu G."/>
            <person name="Miyauchi S."/>
            <person name="Morin E."/>
            <person name="Kuo A."/>
            <person name="Drula E."/>
            <person name="Varga T."/>
            <person name="Kohler A."/>
            <person name="Feng B."/>
            <person name="Cao Y."/>
            <person name="Lipzen A."/>
            <person name="Daum C."/>
            <person name="Hundley H."/>
            <person name="Pangilinan J."/>
            <person name="Johnson J."/>
            <person name="Barry K."/>
            <person name="LaButti K."/>
            <person name="Ng V."/>
            <person name="Ahrendt S."/>
            <person name="Min B."/>
            <person name="Choi I.G."/>
            <person name="Park H."/>
            <person name="Plett J.M."/>
            <person name="Magnuson J."/>
            <person name="Spatafora J.W."/>
            <person name="Nagy L.G."/>
            <person name="Henrissat B."/>
            <person name="Grigoriev I.V."/>
            <person name="Yang Z.L."/>
            <person name="Xu J."/>
            <person name="Martin F.M."/>
        </authorList>
    </citation>
    <scope>NUCLEOTIDE SEQUENCE</scope>
    <source>
        <strain evidence="1">KUC20120723A-06</strain>
    </source>
</reference>
<name>A0ACB8AZ84_9AGAM</name>
<organism evidence="1 2">
    <name type="scientific">Leucogyrophana mollusca</name>
    <dbReference type="NCBI Taxonomy" id="85980"/>
    <lineage>
        <taxon>Eukaryota</taxon>
        <taxon>Fungi</taxon>
        <taxon>Dikarya</taxon>
        <taxon>Basidiomycota</taxon>
        <taxon>Agaricomycotina</taxon>
        <taxon>Agaricomycetes</taxon>
        <taxon>Agaricomycetidae</taxon>
        <taxon>Boletales</taxon>
        <taxon>Boletales incertae sedis</taxon>
        <taxon>Leucogyrophana</taxon>
    </lineage>
</organism>
<sequence length="209" mass="23489">FIQENYNIFKVPEGVFQDAELCKQFSKIVTTVLCYIRSNIKSSLITSLVKSQSIVEVVKALSQSGMEVNAAHWIRFAFLGGQPANNESAVGEGDIDAEGEAENVDAEGVDDNIDDEEEPENSQFGLDGRPAKWTASKFWNFVDKTLNDVRKAVQKKTSSRTEYEKEMRSLMMSYFQCDLQEFPGGKAPPKLLKTSSPHWQTAIHDNLVW</sequence>